<proteinExistence type="predicted"/>
<gene>
    <name evidence="1" type="ORF">ACFOMG_03310</name>
</gene>
<sequence length="133" mass="15262">MLKNYSRDPETAESDDANELIAALEAVCHQLADNKTVVEFELDEDLLPEMWEFAFDDWDVADDFELPISADGTPAVIYRNNESLEEYLAKFKEMESSGDYDEDCLEEEDLETLIQVIEQAVESDSGLFVFCWQ</sequence>
<protein>
    <submittedName>
        <fullName evidence="1">Uncharacterized protein</fullName>
    </submittedName>
</protein>
<dbReference type="EMBL" id="JBHRYB010000001">
    <property type="protein sequence ID" value="MFC3679139.1"/>
    <property type="molecule type" value="Genomic_DNA"/>
</dbReference>
<name>A0ABV7VNP1_9GAMM</name>
<accession>A0ABV7VNP1</accession>
<evidence type="ECO:0000313" key="2">
    <source>
        <dbReference type="Proteomes" id="UP001595722"/>
    </source>
</evidence>
<organism evidence="1 2">
    <name type="scientific">Bacterioplanoides pacificum</name>
    <dbReference type="NCBI Taxonomy" id="1171596"/>
    <lineage>
        <taxon>Bacteria</taxon>
        <taxon>Pseudomonadati</taxon>
        <taxon>Pseudomonadota</taxon>
        <taxon>Gammaproteobacteria</taxon>
        <taxon>Oceanospirillales</taxon>
        <taxon>Oceanospirillaceae</taxon>
        <taxon>Bacterioplanoides</taxon>
    </lineage>
</organism>
<comment type="caution">
    <text evidence="1">The sequence shown here is derived from an EMBL/GenBank/DDBJ whole genome shotgun (WGS) entry which is preliminary data.</text>
</comment>
<keyword evidence="2" id="KW-1185">Reference proteome</keyword>
<dbReference type="Proteomes" id="UP001595722">
    <property type="component" value="Unassembled WGS sequence"/>
</dbReference>
<dbReference type="RefSeq" id="WP_376864786.1">
    <property type="nucleotide sequence ID" value="NZ_JBHRYB010000001.1"/>
</dbReference>
<evidence type="ECO:0000313" key="1">
    <source>
        <dbReference type="EMBL" id="MFC3679139.1"/>
    </source>
</evidence>
<reference evidence="2" key="1">
    <citation type="journal article" date="2019" name="Int. J. Syst. Evol. Microbiol.">
        <title>The Global Catalogue of Microorganisms (GCM) 10K type strain sequencing project: providing services to taxonomists for standard genome sequencing and annotation.</title>
        <authorList>
            <consortium name="The Broad Institute Genomics Platform"/>
            <consortium name="The Broad Institute Genome Sequencing Center for Infectious Disease"/>
            <person name="Wu L."/>
            <person name="Ma J."/>
        </authorList>
    </citation>
    <scope>NUCLEOTIDE SEQUENCE [LARGE SCALE GENOMIC DNA]</scope>
    <source>
        <strain evidence="2">KCTC 42424</strain>
    </source>
</reference>